<dbReference type="PANTHER" id="PTHR43133:SF51">
    <property type="entry name" value="RNA POLYMERASE SIGMA FACTOR"/>
    <property type="match status" value="1"/>
</dbReference>
<accession>W6S4L0</accession>
<dbReference type="STRING" id="1216932.CM240_2125"/>
<dbReference type="Gene3D" id="1.10.1740.10">
    <property type="match status" value="1"/>
</dbReference>
<dbReference type="Gene3D" id="1.10.10.10">
    <property type="entry name" value="Winged helix-like DNA-binding domain superfamily/Winged helix DNA-binding domain"/>
    <property type="match status" value="1"/>
</dbReference>
<dbReference type="NCBIfam" id="TIGR02937">
    <property type="entry name" value="sigma70-ECF"/>
    <property type="match status" value="1"/>
</dbReference>
<evidence type="ECO:0000259" key="5">
    <source>
        <dbReference type="Pfam" id="PF04542"/>
    </source>
</evidence>
<gene>
    <name evidence="7" type="ORF">CM240_2125</name>
</gene>
<sequence>MNTDQYDILVAAAKKKDTTAFSKLYKLVYMDLYKFAFYTLKSKEDAEDIVSDTVLSAFNNINKLRKNSSFKYWIFKILTNKCKSKLKEYSKEKLLPLDNNIEFLHKDLSESNDLKNAFSTLSSEERLMISLSIFAGYTSIEISKLLKVNANTVRSKISRGLKKMEPLLK</sequence>
<evidence type="ECO:0000313" key="7">
    <source>
        <dbReference type="EMBL" id="CDM69282.1"/>
    </source>
</evidence>
<evidence type="ECO:0000259" key="6">
    <source>
        <dbReference type="Pfam" id="PF08281"/>
    </source>
</evidence>
<evidence type="ECO:0000256" key="3">
    <source>
        <dbReference type="ARBA" id="ARBA00023082"/>
    </source>
</evidence>
<feature type="domain" description="RNA polymerase sigma-70 region 2" evidence="5">
    <location>
        <begin position="24"/>
        <end position="88"/>
    </location>
</feature>
<dbReference type="PANTHER" id="PTHR43133">
    <property type="entry name" value="RNA POLYMERASE ECF-TYPE SIGMA FACTO"/>
    <property type="match status" value="1"/>
</dbReference>
<dbReference type="GO" id="GO:0016987">
    <property type="term" value="F:sigma factor activity"/>
    <property type="evidence" value="ECO:0007669"/>
    <property type="project" value="UniProtKB-KW"/>
</dbReference>
<dbReference type="InterPro" id="IPR036388">
    <property type="entry name" value="WH-like_DNA-bd_sf"/>
</dbReference>
<dbReference type="GO" id="GO:0003677">
    <property type="term" value="F:DNA binding"/>
    <property type="evidence" value="ECO:0007669"/>
    <property type="project" value="InterPro"/>
</dbReference>
<dbReference type="OrthoDB" id="9784984at2"/>
<dbReference type="eggNOG" id="COG1595">
    <property type="taxonomic scope" value="Bacteria"/>
</dbReference>
<dbReference type="CDD" id="cd06171">
    <property type="entry name" value="Sigma70_r4"/>
    <property type="match status" value="1"/>
</dbReference>
<keyword evidence="4" id="KW-0804">Transcription</keyword>
<keyword evidence="3" id="KW-0731">Sigma factor</keyword>
<evidence type="ECO:0000313" key="8">
    <source>
        <dbReference type="Proteomes" id="UP000019426"/>
    </source>
</evidence>
<dbReference type="InterPro" id="IPR013324">
    <property type="entry name" value="RNA_pol_sigma_r3/r4-like"/>
</dbReference>
<keyword evidence="2" id="KW-0805">Transcription regulation</keyword>
<evidence type="ECO:0000256" key="1">
    <source>
        <dbReference type="ARBA" id="ARBA00010641"/>
    </source>
</evidence>
<dbReference type="RefSeq" id="WP_044039007.1">
    <property type="nucleotide sequence ID" value="NZ_HG917868.1"/>
</dbReference>
<evidence type="ECO:0000256" key="2">
    <source>
        <dbReference type="ARBA" id="ARBA00023015"/>
    </source>
</evidence>
<organism evidence="7 8">
    <name type="scientific">Clostridium bornimense</name>
    <dbReference type="NCBI Taxonomy" id="1216932"/>
    <lineage>
        <taxon>Bacteria</taxon>
        <taxon>Bacillati</taxon>
        <taxon>Bacillota</taxon>
        <taxon>Clostridia</taxon>
        <taxon>Eubacteriales</taxon>
        <taxon>Clostridiaceae</taxon>
        <taxon>Clostridium</taxon>
    </lineage>
</organism>
<dbReference type="KEGG" id="clt:CM240_2125"/>
<comment type="similarity">
    <text evidence="1">Belongs to the sigma-70 factor family. ECF subfamily.</text>
</comment>
<dbReference type="GO" id="GO:0006352">
    <property type="term" value="P:DNA-templated transcription initiation"/>
    <property type="evidence" value="ECO:0007669"/>
    <property type="project" value="InterPro"/>
</dbReference>
<dbReference type="AlphaFoldDB" id="W6S4L0"/>
<feature type="domain" description="RNA polymerase sigma factor 70 region 4 type 2" evidence="6">
    <location>
        <begin position="113"/>
        <end position="164"/>
    </location>
</feature>
<dbReference type="SUPFAM" id="SSF88946">
    <property type="entry name" value="Sigma2 domain of RNA polymerase sigma factors"/>
    <property type="match status" value="1"/>
</dbReference>
<evidence type="ECO:0000256" key="4">
    <source>
        <dbReference type="ARBA" id="ARBA00023163"/>
    </source>
</evidence>
<keyword evidence="8" id="KW-1185">Reference proteome</keyword>
<dbReference type="EMBL" id="HG917868">
    <property type="protein sequence ID" value="CDM69282.1"/>
    <property type="molecule type" value="Genomic_DNA"/>
</dbReference>
<dbReference type="HOGENOM" id="CLU_047691_3_1_9"/>
<dbReference type="Pfam" id="PF08281">
    <property type="entry name" value="Sigma70_r4_2"/>
    <property type="match status" value="1"/>
</dbReference>
<name>W6S4L0_9CLOT</name>
<dbReference type="Pfam" id="PF04542">
    <property type="entry name" value="Sigma70_r2"/>
    <property type="match status" value="1"/>
</dbReference>
<dbReference type="InterPro" id="IPR013325">
    <property type="entry name" value="RNA_pol_sigma_r2"/>
</dbReference>
<dbReference type="InterPro" id="IPR014284">
    <property type="entry name" value="RNA_pol_sigma-70_dom"/>
</dbReference>
<dbReference type="SUPFAM" id="SSF88659">
    <property type="entry name" value="Sigma3 and sigma4 domains of RNA polymerase sigma factors"/>
    <property type="match status" value="1"/>
</dbReference>
<proteinExistence type="inferred from homology"/>
<dbReference type="InterPro" id="IPR013249">
    <property type="entry name" value="RNA_pol_sigma70_r4_t2"/>
</dbReference>
<dbReference type="Proteomes" id="UP000019426">
    <property type="component" value="Chromosome M2/40_rep1"/>
</dbReference>
<dbReference type="InterPro" id="IPR039425">
    <property type="entry name" value="RNA_pol_sigma-70-like"/>
</dbReference>
<protein>
    <submittedName>
        <fullName evidence="7">Uncharacterized protein</fullName>
    </submittedName>
</protein>
<reference evidence="7 8" key="1">
    <citation type="submission" date="2013-11" db="EMBL/GenBank/DDBJ databases">
        <title>Complete genome sequence of Clostridum sp. M2/40.</title>
        <authorList>
            <person name="Wibberg D."/>
            <person name="Puehler A."/>
            <person name="Schlueter A."/>
        </authorList>
    </citation>
    <scope>NUCLEOTIDE SEQUENCE [LARGE SCALE GENOMIC DNA]</scope>
    <source>
        <strain evidence="8">M2/40</strain>
    </source>
</reference>
<dbReference type="PATRIC" id="fig|1216932.3.peg.2125"/>
<dbReference type="InterPro" id="IPR007627">
    <property type="entry name" value="RNA_pol_sigma70_r2"/>
</dbReference>